<protein>
    <submittedName>
        <fullName evidence="1">Uncharacterized protein</fullName>
    </submittedName>
</protein>
<evidence type="ECO:0000313" key="2">
    <source>
        <dbReference type="Proteomes" id="UP000054776"/>
    </source>
</evidence>
<name>A0A0V1AM16_TRISP</name>
<comment type="caution">
    <text evidence="1">The sequence shown here is derived from an EMBL/GenBank/DDBJ whole genome shotgun (WGS) entry which is preliminary data.</text>
</comment>
<reference evidence="1 2" key="1">
    <citation type="submission" date="2015-01" db="EMBL/GenBank/DDBJ databases">
        <title>Evolution of Trichinella species and genotypes.</title>
        <authorList>
            <person name="Korhonen P.K."/>
            <person name="Edoardo P."/>
            <person name="Giuseppe L.R."/>
            <person name="Gasser R.B."/>
        </authorList>
    </citation>
    <scope>NUCLEOTIDE SEQUENCE [LARGE SCALE GENOMIC DNA]</scope>
    <source>
        <strain evidence="1">ISS3</strain>
    </source>
</reference>
<dbReference type="AlphaFoldDB" id="A0A0V1AM16"/>
<proteinExistence type="predicted"/>
<dbReference type="EMBL" id="JYDH01000691">
    <property type="protein sequence ID" value="KRY25861.1"/>
    <property type="molecule type" value="Genomic_DNA"/>
</dbReference>
<gene>
    <name evidence="1" type="ORF">T01_7520</name>
</gene>
<sequence>MATGQLERKLGKRGRYMKGKYEKQQLPSFTTSAKTEQESFQGVRHHIRDRSHSAASVHHLHMGMH</sequence>
<accession>A0A0V1AM16</accession>
<keyword evidence="2" id="KW-1185">Reference proteome</keyword>
<dbReference type="Proteomes" id="UP000054776">
    <property type="component" value="Unassembled WGS sequence"/>
</dbReference>
<dbReference type="InParanoid" id="A0A0V1AM16"/>
<evidence type="ECO:0000313" key="1">
    <source>
        <dbReference type="EMBL" id="KRY25861.1"/>
    </source>
</evidence>
<organism evidence="1 2">
    <name type="scientific">Trichinella spiralis</name>
    <name type="common">Trichina worm</name>
    <dbReference type="NCBI Taxonomy" id="6334"/>
    <lineage>
        <taxon>Eukaryota</taxon>
        <taxon>Metazoa</taxon>
        <taxon>Ecdysozoa</taxon>
        <taxon>Nematoda</taxon>
        <taxon>Enoplea</taxon>
        <taxon>Dorylaimia</taxon>
        <taxon>Trichinellida</taxon>
        <taxon>Trichinellidae</taxon>
        <taxon>Trichinella</taxon>
    </lineage>
</organism>